<organism evidence="1 2">
    <name type="scientific">Racocetra persica</name>
    <dbReference type="NCBI Taxonomy" id="160502"/>
    <lineage>
        <taxon>Eukaryota</taxon>
        <taxon>Fungi</taxon>
        <taxon>Fungi incertae sedis</taxon>
        <taxon>Mucoromycota</taxon>
        <taxon>Glomeromycotina</taxon>
        <taxon>Glomeromycetes</taxon>
        <taxon>Diversisporales</taxon>
        <taxon>Gigasporaceae</taxon>
        <taxon>Racocetra</taxon>
    </lineage>
</organism>
<keyword evidence="2" id="KW-1185">Reference proteome</keyword>
<reference evidence="1" key="1">
    <citation type="submission" date="2021-06" db="EMBL/GenBank/DDBJ databases">
        <authorList>
            <person name="Kallberg Y."/>
            <person name="Tangrot J."/>
            <person name="Rosling A."/>
        </authorList>
    </citation>
    <scope>NUCLEOTIDE SEQUENCE</scope>
    <source>
        <strain evidence="1">MA461A</strain>
    </source>
</reference>
<name>A0ACA9QH26_9GLOM</name>
<comment type="caution">
    <text evidence="1">The sequence shown here is derived from an EMBL/GenBank/DDBJ whole genome shotgun (WGS) entry which is preliminary data.</text>
</comment>
<protein>
    <submittedName>
        <fullName evidence="1">37060_t:CDS:1</fullName>
    </submittedName>
</protein>
<gene>
    <name evidence="1" type="ORF">RPERSI_LOCUS14185</name>
</gene>
<evidence type="ECO:0000313" key="2">
    <source>
        <dbReference type="Proteomes" id="UP000789920"/>
    </source>
</evidence>
<sequence length="41" mass="4855">LIEKMGNNEEMFRQEQMQAKEFLLKEETLFAQGLENLGHTK</sequence>
<feature type="non-terminal residue" evidence="1">
    <location>
        <position position="41"/>
    </location>
</feature>
<dbReference type="EMBL" id="CAJVQC010032388">
    <property type="protein sequence ID" value="CAG8751008.1"/>
    <property type="molecule type" value="Genomic_DNA"/>
</dbReference>
<dbReference type="Proteomes" id="UP000789920">
    <property type="component" value="Unassembled WGS sequence"/>
</dbReference>
<feature type="non-terminal residue" evidence="1">
    <location>
        <position position="1"/>
    </location>
</feature>
<proteinExistence type="predicted"/>
<accession>A0ACA9QH26</accession>
<evidence type="ECO:0000313" key="1">
    <source>
        <dbReference type="EMBL" id="CAG8751008.1"/>
    </source>
</evidence>